<dbReference type="InterPro" id="IPR036928">
    <property type="entry name" value="AS_sf"/>
</dbReference>
<keyword evidence="4" id="KW-1185">Reference proteome</keyword>
<protein>
    <submittedName>
        <fullName evidence="3">Allophanate hydrolase</fullName>
        <ecNumber evidence="3">3.5.1.54</ecNumber>
    </submittedName>
</protein>
<dbReference type="Pfam" id="PF01425">
    <property type="entry name" value="Amidase"/>
    <property type="match status" value="1"/>
</dbReference>
<evidence type="ECO:0000259" key="2">
    <source>
        <dbReference type="Pfam" id="PF21986"/>
    </source>
</evidence>
<dbReference type="RefSeq" id="WP_318598719.1">
    <property type="nucleotide sequence ID" value="NZ_JAWSTH010000053.1"/>
</dbReference>
<feature type="domain" description="Amidase" evidence="1">
    <location>
        <begin position="16"/>
        <end position="436"/>
    </location>
</feature>
<accession>A0ABU4HSR4</accession>
<organism evidence="3 4">
    <name type="scientific">Conexibacter stalactiti</name>
    <dbReference type="NCBI Taxonomy" id="1940611"/>
    <lineage>
        <taxon>Bacteria</taxon>
        <taxon>Bacillati</taxon>
        <taxon>Actinomycetota</taxon>
        <taxon>Thermoleophilia</taxon>
        <taxon>Solirubrobacterales</taxon>
        <taxon>Conexibacteraceae</taxon>
        <taxon>Conexibacter</taxon>
    </lineage>
</organism>
<dbReference type="PANTHER" id="PTHR11895">
    <property type="entry name" value="TRANSAMIDASE"/>
    <property type="match status" value="1"/>
</dbReference>
<evidence type="ECO:0000313" key="4">
    <source>
        <dbReference type="Proteomes" id="UP001284601"/>
    </source>
</evidence>
<gene>
    <name evidence="3" type="primary">atzF</name>
    <name evidence="3" type="ORF">R7226_18460</name>
</gene>
<feature type="domain" description="Allophanate hydrolase C-terminal" evidence="2">
    <location>
        <begin position="470"/>
        <end position="592"/>
    </location>
</feature>
<dbReference type="GO" id="GO:0004039">
    <property type="term" value="F:allophanate hydrolase activity"/>
    <property type="evidence" value="ECO:0007669"/>
    <property type="project" value="UniProtKB-EC"/>
</dbReference>
<name>A0ABU4HSR4_9ACTN</name>
<comment type="caution">
    <text evidence="3">The sequence shown here is derived from an EMBL/GenBank/DDBJ whole genome shotgun (WGS) entry which is preliminary data.</text>
</comment>
<dbReference type="Gene3D" id="3.10.490.10">
    <property type="entry name" value="Gamma-glutamyl cyclotransferase-like"/>
    <property type="match status" value="1"/>
</dbReference>
<evidence type="ECO:0000313" key="3">
    <source>
        <dbReference type="EMBL" id="MDW5596336.1"/>
    </source>
</evidence>
<evidence type="ECO:0000259" key="1">
    <source>
        <dbReference type="Pfam" id="PF01425"/>
    </source>
</evidence>
<proteinExistence type="predicted"/>
<keyword evidence="3" id="KW-0378">Hydrolase</keyword>
<dbReference type="SUPFAM" id="SSF75304">
    <property type="entry name" value="Amidase signature (AS) enzymes"/>
    <property type="match status" value="1"/>
</dbReference>
<dbReference type="EMBL" id="JAWSTH010000053">
    <property type="protein sequence ID" value="MDW5596336.1"/>
    <property type="molecule type" value="Genomic_DNA"/>
</dbReference>
<dbReference type="InterPro" id="IPR000120">
    <property type="entry name" value="Amidase"/>
</dbReference>
<dbReference type="InterPro" id="IPR023631">
    <property type="entry name" value="Amidase_dom"/>
</dbReference>
<dbReference type="PANTHER" id="PTHR11895:SF169">
    <property type="entry name" value="GLUTAMYL-TRNA(GLN) AMIDOTRANSFERASE"/>
    <property type="match status" value="1"/>
</dbReference>
<dbReference type="EC" id="3.5.1.54" evidence="3"/>
<dbReference type="InterPro" id="IPR053844">
    <property type="entry name" value="AH_C"/>
</dbReference>
<dbReference type="Gene3D" id="3.90.1300.10">
    <property type="entry name" value="Amidase signature (AS) domain"/>
    <property type="match status" value="1"/>
</dbReference>
<dbReference type="InterPro" id="IPR014085">
    <property type="entry name" value="Allophanate_hydrolase"/>
</dbReference>
<dbReference type="NCBIfam" id="TIGR02713">
    <property type="entry name" value="allophanate_hyd"/>
    <property type="match status" value="1"/>
</dbReference>
<dbReference type="Proteomes" id="UP001284601">
    <property type="component" value="Unassembled WGS sequence"/>
</dbReference>
<dbReference type="Gene3D" id="1.20.58.1700">
    <property type="match status" value="1"/>
</dbReference>
<dbReference type="Pfam" id="PF21986">
    <property type="entry name" value="AH_C"/>
    <property type="match status" value="1"/>
</dbReference>
<reference evidence="4" key="1">
    <citation type="submission" date="2023-07" db="EMBL/GenBank/DDBJ databases">
        <title>Conexibacter stalactiti sp. nov., isolated from stalactites in a lava cave and emended description of the genus Conexibacter.</title>
        <authorList>
            <person name="Lee S.D."/>
        </authorList>
    </citation>
    <scope>NUCLEOTIDE SEQUENCE [LARGE SCALE GENOMIC DNA]</scope>
    <source>
        <strain evidence="4">KCTC 39840</strain>
    </source>
</reference>
<sequence>MADGTIDLTAVALAARERAAAPDQAGAWIALADEAQLRARAVELAAADPAELPLLGMTFGVKDNIDVEGWPTTAACPAFARVASRTAPAVQLLLDAGAILIGKTNLDQFATGLVGTRSPYGTPRNVLDPTLVPGGSSSGSAIAVAGGAVDIALGTDTAGSGRVPAALNGIVGLKPSRGLVSTGGVVPACRSLDCVSIFARDVRDAARVLDVIAAFDPEDPFSREAPSVVASPAPNLGVAAPAASPAMPRVGVPALSPADFAGDALARDAFAAACEQLAARGAEVVAVDAAPLMRAGELLYGGPWVAERAAAVGTFIREHLDEVLPVTRELIVRGFEPSAVAAFEAQYELEALRAATRALFARERLDAIALPTIPTLVTVAEDAAEPLARNALLGRFTHNANLLDLAALALPGPLRADGGPASAMLLGPAFSDRALLAIGARFTGEEVAAAASDALAATAPGSGAAPTDEIELLVVGAHMSGMPLEPQLRGLGGRPLDPVTTDTGYRMLALSHLAPPRPGLVADPAGAGGLAGELWALPPAGLGRLLTLLAFPLSLGPVRLADGRLVTGFLCSPDVLPDAPDITAHGGWRAYTAATAGETVASG</sequence>
<dbReference type="NCBIfam" id="NF006043">
    <property type="entry name" value="PRK08186.1"/>
    <property type="match status" value="1"/>
</dbReference>